<evidence type="ECO:0000313" key="1">
    <source>
        <dbReference type="EMBL" id="GIG23020.1"/>
    </source>
</evidence>
<gene>
    <name evidence="1" type="ORF">Cch01nite_37440</name>
</gene>
<evidence type="ECO:0000313" key="2">
    <source>
        <dbReference type="Proteomes" id="UP000632740"/>
    </source>
</evidence>
<proteinExistence type="predicted"/>
<organism evidence="1 2">
    <name type="scientific">Cellulomonas chitinilytica</name>
    <dbReference type="NCBI Taxonomy" id="398759"/>
    <lineage>
        <taxon>Bacteria</taxon>
        <taxon>Bacillati</taxon>
        <taxon>Actinomycetota</taxon>
        <taxon>Actinomycetes</taxon>
        <taxon>Micrococcales</taxon>
        <taxon>Cellulomonadaceae</taxon>
        <taxon>Cellulomonas</taxon>
    </lineage>
</organism>
<dbReference type="AlphaFoldDB" id="A0A919P5D2"/>
<sequence>MLLATLATTLLLVSPVPGLPPWLVMGLICEYFVASSDVEAAAVVHRVGGPSDASGELVPEKRSLFRRRRPDPAPTVPAVAFRTVDGGGVEPVVQMGELEAVLTGRPHDHAVQGSDVIASVDDGGCLVVRLTPTLVAALADAAGSDLSDVATRWSQTEEFWGEGDPLVLTDLVARLAALARDARDEGAGLYCWVST</sequence>
<accession>A0A919P5D2</accession>
<reference evidence="1" key="1">
    <citation type="submission" date="2021-01" db="EMBL/GenBank/DDBJ databases">
        <title>Whole genome shotgun sequence of Cellulomonas chitinilytica NBRC 110799.</title>
        <authorList>
            <person name="Komaki H."/>
            <person name="Tamura T."/>
        </authorList>
    </citation>
    <scope>NUCLEOTIDE SEQUENCE</scope>
    <source>
        <strain evidence="1">NBRC 110799</strain>
    </source>
</reference>
<protein>
    <submittedName>
        <fullName evidence="1">Uncharacterized protein</fullName>
    </submittedName>
</protein>
<dbReference type="Proteomes" id="UP000632740">
    <property type="component" value="Unassembled WGS sequence"/>
</dbReference>
<name>A0A919P5D2_9CELL</name>
<keyword evidence="2" id="KW-1185">Reference proteome</keyword>
<comment type="caution">
    <text evidence="1">The sequence shown here is derived from an EMBL/GenBank/DDBJ whole genome shotgun (WGS) entry which is preliminary data.</text>
</comment>
<dbReference type="EMBL" id="BONK01000015">
    <property type="protein sequence ID" value="GIG23020.1"/>
    <property type="molecule type" value="Genomic_DNA"/>
</dbReference>